<reference evidence="1" key="1">
    <citation type="submission" date="2021-01" db="EMBL/GenBank/DDBJ databases">
        <authorList>
            <person name="Corre E."/>
            <person name="Pelletier E."/>
            <person name="Niang G."/>
            <person name="Scheremetjew M."/>
            <person name="Finn R."/>
            <person name="Kale V."/>
            <person name="Holt S."/>
            <person name="Cochrane G."/>
            <person name="Meng A."/>
            <person name="Brown T."/>
            <person name="Cohen L."/>
        </authorList>
    </citation>
    <scope>NUCLEOTIDE SEQUENCE</scope>
    <source>
        <strain evidence="1">B651</strain>
    </source>
</reference>
<sequence>MNSQSIKALTEMEEILFPILREHDAVGLKDDDSLDVLDGAHFMELTNDQQKIVLVSYIDQVKRRYNLFFPVSKRYEGCTLPLHVMALEALNGIRTWQEFELMLSKLPPCMGKVGLMWEDSHNKKLPLHHVLPCAPRSTIELMLKIAPESARVRVPYIGMPLHVATYYGNVDAVELLVKHYPQGLLVVDLCNHDPVYFASSMKQSSLMVNAIIRGLVGAFLDSTDTLSDKYEMIISIISEVLMKKYDEVGNHDFMKISDDGCESNIEYNEVSIRQDIFDYLQYCEDRNGSSVCDLLLILYCFLDKDKRFLIELESSQHYLDYIFGDQVSALTSLFHAELKLRSIIGKN</sequence>
<dbReference type="AlphaFoldDB" id="A0A6T5VWD1"/>
<gene>
    <name evidence="1" type="ORF">LDAN0322_LOCUS125</name>
    <name evidence="2" type="ORF">LDAN0322_LOCUS127</name>
</gene>
<name>A0A6T5VWD1_9STRA</name>
<dbReference type="EMBL" id="HBEU01000186">
    <property type="protein sequence ID" value="CAD8573983.1"/>
    <property type="molecule type" value="Transcribed_RNA"/>
</dbReference>
<dbReference type="EMBL" id="HBEU01000184">
    <property type="protein sequence ID" value="CAD8573981.1"/>
    <property type="molecule type" value="Transcribed_RNA"/>
</dbReference>
<accession>A0A6T5VWD1</accession>
<proteinExistence type="predicted"/>
<evidence type="ECO:0000313" key="2">
    <source>
        <dbReference type="EMBL" id="CAD8573983.1"/>
    </source>
</evidence>
<evidence type="ECO:0000313" key="1">
    <source>
        <dbReference type="EMBL" id="CAD8573981.1"/>
    </source>
</evidence>
<protein>
    <submittedName>
        <fullName evidence="1">Uncharacterized protein</fullName>
    </submittedName>
</protein>
<organism evidence="1">
    <name type="scientific">Leptocylindrus aporus</name>
    <dbReference type="NCBI Taxonomy" id="1398097"/>
    <lineage>
        <taxon>Eukaryota</taxon>
        <taxon>Sar</taxon>
        <taxon>Stramenopiles</taxon>
        <taxon>Ochrophyta</taxon>
        <taxon>Bacillariophyta</taxon>
        <taxon>Coscinodiscophyceae</taxon>
        <taxon>Chaetocerotophycidae</taxon>
        <taxon>Leptocylindrales</taxon>
        <taxon>Leptocylindraceae</taxon>
        <taxon>Leptocylindrus</taxon>
    </lineage>
</organism>